<dbReference type="HOGENOM" id="CLU_003041_26_6_1"/>
<dbReference type="GO" id="GO:0003724">
    <property type="term" value="F:RNA helicase activity"/>
    <property type="evidence" value="ECO:0007669"/>
    <property type="project" value="UniProtKB-EC"/>
</dbReference>
<dbReference type="AlphaFoldDB" id="D8QDQ4"/>
<protein>
    <recommendedName>
        <fullName evidence="5">ATP-dependent RNA helicase</fullName>
        <ecNumber evidence="5">3.6.4.13</ecNumber>
    </recommendedName>
</protein>
<organism evidence="10">
    <name type="scientific">Schizophyllum commune (strain H4-8 / FGSC 9210)</name>
    <name type="common">Split gill fungus</name>
    <dbReference type="NCBI Taxonomy" id="578458"/>
    <lineage>
        <taxon>Eukaryota</taxon>
        <taxon>Fungi</taxon>
        <taxon>Dikarya</taxon>
        <taxon>Basidiomycota</taxon>
        <taxon>Agaricomycotina</taxon>
        <taxon>Agaricomycetes</taxon>
        <taxon>Agaricomycetidae</taxon>
        <taxon>Agaricales</taxon>
        <taxon>Schizophyllaceae</taxon>
        <taxon>Schizophyllum</taxon>
    </lineage>
</organism>
<evidence type="ECO:0000256" key="5">
    <source>
        <dbReference type="RuleBase" id="RU365068"/>
    </source>
</evidence>
<evidence type="ECO:0000256" key="4">
    <source>
        <dbReference type="ARBA" id="ARBA00022884"/>
    </source>
</evidence>
<feature type="compositionally biased region" description="Basic and acidic residues" evidence="6">
    <location>
        <begin position="685"/>
        <end position="747"/>
    </location>
</feature>
<proteinExistence type="inferred from homology"/>
<dbReference type="Pfam" id="PF00271">
    <property type="entry name" value="Helicase_C"/>
    <property type="match status" value="1"/>
</dbReference>
<dbReference type="InterPro" id="IPR001650">
    <property type="entry name" value="Helicase_C-like"/>
</dbReference>
<dbReference type="CDD" id="cd18787">
    <property type="entry name" value="SF2_C_DEAD"/>
    <property type="match status" value="1"/>
</dbReference>
<dbReference type="OrthoDB" id="193716at2759"/>
<dbReference type="STRING" id="578458.D8QDQ4"/>
<evidence type="ECO:0000256" key="2">
    <source>
        <dbReference type="ARBA" id="ARBA00022801"/>
    </source>
</evidence>
<evidence type="ECO:0000259" key="7">
    <source>
        <dbReference type="PROSITE" id="PS51192"/>
    </source>
</evidence>
<dbReference type="InterPro" id="IPR027417">
    <property type="entry name" value="P-loop_NTPase"/>
</dbReference>
<dbReference type="eggNOG" id="KOG0342">
    <property type="taxonomic scope" value="Eukaryota"/>
</dbReference>
<dbReference type="Proteomes" id="UP000007431">
    <property type="component" value="Unassembled WGS sequence"/>
</dbReference>
<feature type="domain" description="Helicase C-terminal" evidence="8">
    <location>
        <begin position="368"/>
        <end position="537"/>
    </location>
</feature>
<dbReference type="GeneID" id="9590956"/>
<dbReference type="OMA" id="REAMTAC"/>
<name>D8QDQ4_SCHCM</name>
<evidence type="ECO:0000256" key="6">
    <source>
        <dbReference type="SAM" id="MobiDB-lite"/>
    </source>
</evidence>
<keyword evidence="5" id="KW-0347">Helicase</keyword>
<dbReference type="Gene3D" id="3.40.50.300">
    <property type="entry name" value="P-loop containing nucleotide triphosphate hydrolases"/>
    <property type="match status" value="2"/>
</dbReference>
<dbReference type="RefSeq" id="XP_003028929.1">
    <property type="nucleotide sequence ID" value="XM_003028883.1"/>
</dbReference>
<feature type="region of interest" description="Disordered" evidence="6">
    <location>
        <begin position="642"/>
        <end position="747"/>
    </location>
</feature>
<dbReference type="GO" id="GO:0005524">
    <property type="term" value="F:ATP binding"/>
    <property type="evidence" value="ECO:0007669"/>
    <property type="project" value="UniProtKB-UniRule"/>
</dbReference>
<dbReference type="InterPro" id="IPR011545">
    <property type="entry name" value="DEAD/DEAH_box_helicase_dom"/>
</dbReference>
<evidence type="ECO:0000256" key="3">
    <source>
        <dbReference type="ARBA" id="ARBA00022840"/>
    </source>
</evidence>
<feature type="compositionally biased region" description="Basic and acidic residues" evidence="6">
    <location>
        <begin position="662"/>
        <end position="674"/>
    </location>
</feature>
<dbReference type="InterPro" id="IPR014001">
    <property type="entry name" value="Helicase_ATP-bd"/>
</dbReference>
<keyword evidence="10" id="KW-1185">Reference proteome</keyword>
<keyword evidence="2 5" id="KW-0378">Hydrolase</keyword>
<comment type="catalytic activity">
    <reaction evidence="5">
        <text>ATP + H2O = ADP + phosphate + H(+)</text>
        <dbReference type="Rhea" id="RHEA:13065"/>
        <dbReference type="ChEBI" id="CHEBI:15377"/>
        <dbReference type="ChEBI" id="CHEBI:15378"/>
        <dbReference type="ChEBI" id="CHEBI:30616"/>
        <dbReference type="ChEBI" id="CHEBI:43474"/>
        <dbReference type="ChEBI" id="CHEBI:456216"/>
        <dbReference type="EC" id="3.6.4.13"/>
    </reaction>
</comment>
<comment type="domain">
    <text evidence="5">The Q motif is unique to and characteristic of the DEAD box family of RNA helicases and controls ATP binding and hydrolysis.</text>
</comment>
<evidence type="ECO:0000259" key="8">
    <source>
        <dbReference type="PROSITE" id="PS51194"/>
    </source>
</evidence>
<gene>
    <name evidence="9" type="ORF">SCHCODRAFT_85863</name>
</gene>
<dbReference type="EC" id="3.6.4.13" evidence="5"/>
<evidence type="ECO:0000313" key="9">
    <source>
        <dbReference type="EMBL" id="EFI94026.1"/>
    </source>
</evidence>
<comment type="function">
    <text evidence="5">RNA helicase.</text>
</comment>
<dbReference type="InParanoid" id="D8QDQ4"/>
<sequence>MVFPLAPALRRSLLSRGATSAFLHRSASFLAGRTVQVGLVQSLRASNVQLSRTRWQSTAAAPATAHFTGSAEDELAFGEGDGGDRPAPTLDTLQGKVSEETLKGLRDMGITRLSPVQEAVFSHLPALAVPISQRPEGSKDTRDLLVKARTGTGKTLGFLVPAIEMRKRSIEAAGAAALKEATNESDTRLRRQAERSFARGNVGTLIISPTRELATQIAAEAIKATKYHGMEVRLFTGGANKRMQMRDFLRGRRDIVVATPGRLRDLLTTEPDMKAAFAKMDLLVLDETDTVLEIGFRDDLDAISEYLPTAEHRQTLLYSATVPRNVQQVARNFMHKQHEVIDCIKDDAPPVHAHVPQYFTLLPSARDQIPHLLRLIAHDQMTNPGHSKVVVFFPTLKLTQLFATILRSLASKTTPAGRATRVHELHSKMTQAGRDKASQAFRSDTSGAAVMVTSDVSARGVDYPNVSRVIQVSIPSSKEQYIHRVGRTGRAGSKGVNPRGDLVLHEWEGAFATWELADIPIKPTSVDALKDEVADLASKFDAGDLQLPSELRRSRLAESWTGDARQVVDEIETATQQLLRRVDEIAVRDTFVSMIGFYSAKVETLRTSRDAVVEALRAWTVDAMGLAQPPYVSPSFLQRIGMGDTGKKSSRGGGYGSGFGQPRERSTRRGDGPRLSKPWTGRGRPRSDEHEDRGGYEGRRENRGYEGRRERREFDGRREYRDRDDFGGKRERRNSYESRRDRFDFDA</sequence>
<dbReference type="PROSITE" id="PS51192">
    <property type="entry name" value="HELICASE_ATP_BIND_1"/>
    <property type="match status" value="1"/>
</dbReference>
<dbReference type="VEuPathDB" id="FungiDB:SCHCODRAFT_01132534"/>
<comment type="similarity">
    <text evidence="5">Belongs to the DEAD box helicase family.</text>
</comment>
<dbReference type="SMART" id="SM00490">
    <property type="entry name" value="HELICc"/>
    <property type="match status" value="1"/>
</dbReference>
<keyword evidence="4 5" id="KW-0694">RNA-binding</keyword>
<dbReference type="Pfam" id="PF00270">
    <property type="entry name" value="DEAD"/>
    <property type="match status" value="1"/>
</dbReference>
<evidence type="ECO:0000256" key="1">
    <source>
        <dbReference type="ARBA" id="ARBA00022741"/>
    </source>
</evidence>
<dbReference type="KEGG" id="scm:SCHCO_01132534"/>
<accession>D8QDQ4</accession>
<dbReference type="PROSITE" id="PS51194">
    <property type="entry name" value="HELICASE_CTER"/>
    <property type="match status" value="1"/>
</dbReference>
<reference evidence="9 10" key="1">
    <citation type="journal article" date="2010" name="Nat. Biotechnol.">
        <title>Genome sequence of the model mushroom Schizophyllum commune.</title>
        <authorList>
            <person name="Ohm R.A."/>
            <person name="de Jong J.F."/>
            <person name="Lugones L.G."/>
            <person name="Aerts A."/>
            <person name="Kothe E."/>
            <person name="Stajich J.E."/>
            <person name="de Vries R.P."/>
            <person name="Record E."/>
            <person name="Levasseur A."/>
            <person name="Baker S.E."/>
            <person name="Bartholomew K.A."/>
            <person name="Coutinho P.M."/>
            <person name="Erdmann S."/>
            <person name="Fowler T.J."/>
            <person name="Gathman A.C."/>
            <person name="Lombard V."/>
            <person name="Henrissat B."/>
            <person name="Knabe N."/>
            <person name="Kuees U."/>
            <person name="Lilly W.W."/>
            <person name="Lindquist E."/>
            <person name="Lucas S."/>
            <person name="Magnuson J.K."/>
            <person name="Piumi F."/>
            <person name="Raudaskoski M."/>
            <person name="Salamov A."/>
            <person name="Schmutz J."/>
            <person name="Schwarze F.W.M.R."/>
            <person name="vanKuyk P.A."/>
            <person name="Horton J.S."/>
            <person name="Grigoriev I.V."/>
            <person name="Woesten H.A.B."/>
        </authorList>
    </citation>
    <scope>NUCLEOTIDE SEQUENCE [LARGE SCALE GENOMIC DNA]</scope>
    <source>
        <strain evidence="10">H4-8 / FGSC 9210</strain>
    </source>
</reference>
<keyword evidence="1 5" id="KW-0547">Nucleotide-binding</keyword>
<evidence type="ECO:0000313" key="10">
    <source>
        <dbReference type="Proteomes" id="UP000007431"/>
    </source>
</evidence>
<feature type="domain" description="Helicase ATP-binding" evidence="7">
    <location>
        <begin position="135"/>
        <end position="340"/>
    </location>
</feature>
<dbReference type="GO" id="GO:0016787">
    <property type="term" value="F:hydrolase activity"/>
    <property type="evidence" value="ECO:0007669"/>
    <property type="project" value="UniProtKB-KW"/>
</dbReference>
<dbReference type="SUPFAM" id="SSF52540">
    <property type="entry name" value="P-loop containing nucleoside triphosphate hydrolases"/>
    <property type="match status" value="1"/>
</dbReference>
<dbReference type="EMBL" id="GL377310">
    <property type="protein sequence ID" value="EFI94026.1"/>
    <property type="molecule type" value="Genomic_DNA"/>
</dbReference>
<dbReference type="SMART" id="SM00487">
    <property type="entry name" value="DEXDc"/>
    <property type="match status" value="1"/>
</dbReference>
<dbReference type="PANTHER" id="PTHR24031">
    <property type="entry name" value="RNA HELICASE"/>
    <property type="match status" value="1"/>
</dbReference>
<keyword evidence="3 5" id="KW-0067">ATP-binding</keyword>
<dbReference type="GO" id="GO:0003723">
    <property type="term" value="F:RNA binding"/>
    <property type="evidence" value="ECO:0007669"/>
    <property type="project" value="UniProtKB-UniRule"/>
</dbReference>